<evidence type="ECO:0008006" key="3">
    <source>
        <dbReference type="Google" id="ProtNLM"/>
    </source>
</evidence>
<proteinExistence type="predicted"/>
<evidence type="ECO:0000313" key="2">
    <source>
        <dbReference type="EMBL" id="QJH95967.1"/>
    </source>
</evidence>
<evidence type="ECO:0000313" key="1">
    <source>
        <dbReference type="EMBL" id="QJA46487.1"/>
    </source>
</evidence>
<accession>A0A6H1ZGL8</accession>
<gene>
    <name evidence="1" type="ORF">TM448A00443_0014</name>
    <name evidence="2" type="ORF">TM448B00565_0007</name>
</gene>
<organism evidence="1">
    <name type="scientific">viral metagenome</name>
    <dbReference type="NCBI Taxonomy" id="1070528"/>
    <lineage>
        <taxon>unclassified sequences</taxon>
        <taxon>metagenomes</taxon>
        <taxon>organismal metagenomes</taxon>
    </lineage>
</organism>
<name>A0A6H1ZGL8_9ZZZZ</name>
<protein>
    <recommendedName>
        <fullName evidence="3">Capsid protein</fullName>
    </recommendedName>
</protein>
<reference evidence="1" key="1">
    <citation type="submission" date="2020-03" db="EMBL/GenBank/DDBJ databases">
        <title>The deep terrestrial virosphere.</title>
        <authorList>
            <person name="Holmfeldt K."/>
            <person name="Nilsson E."/>
            <person name="Simone D."/>
            <person name="Lopez-Fernandez M."/>
            <person name="Wu X."/>
            <person name="de Brujin I."/>
            <person name="Lundin D."/>
            <person name="Andersson A."/>
            <person name="Bertilsson S."/>
            <person name="Dopson M."/>
        </authorList>
    </citation>
    <scope>NUCLEOTIDE SEQUENCE</scope>
    <source>
        <strain evidence="1">TM448A00443</strain>
        <strain evidence="2">TM448B00565</strain>
    </source>
</reference>
<dbReference type="EMBL" id="MT144635">
    <property type="protein sequence ID" value="QJH95967.1"/>
    <property type="molecule type" value="Genomic_DNA"/>
</dbReference>
<sequence>MAGADNTVYRGFYDTPHIQDRLRLYGQTEEVFKLLALRQRNPLSILTIISEKLGTVPASMISDWRFRYQEFDELPYTFSPAANSVPVITVPYDYFKLTNSKAASLNTNHRLQVDGIFTKATVVDMTAAADMSTTFSTTFYLNEVVKVAGIGEASMAYEGQAAATGYTWIKVRRAYPSALPATGTAPAIATTMTLTLINSVARTNQRPNPPVTANGKYLENVVQITRESYGVGEHMAQGGGIKTLLMADGAAQLDLNYELVEQRLMKTIERAIVAGRRYAVESGNESEYETGGVIEFIPAANYINAGGVLTVSRVNTIISTALDTSGVRELYAFGGSTFTKNLAEAYENKRGFGENTQLSVNYGLKVNSIEGTGRDGIVHYVNAPILSEIGLDNQCIILNLNEYNYGEKSKYGCFQIAEKVPIKDLPEKADSYEENAGFKGLWRELYYAFGLVRRLQDTHFRVYGVTS</sequence>
<dbReference type="AlphaFoldDB" id="A0A6H1ZGL8"/>
<dbReference type="EMBL" id="MT144012">
    <property type="protein sequence ID" value="QJA46487.1"/>
    <property type="molecule type" value="Genomic_DNA"/>
</dbReference>